<evidence type="ECO:0000256" key="5">
    <source>
        <dbReference type="ARBA" id="ARBA00023163"/>
    </source>
</evidence>
<dbReference type="PROSITE" id="PS00675">
    <property type="entry name" value="SIGMA54_INTERACT_1"/>
    <property type="match status" value="1"/>
</dbReference>
<dbReference type="Gene3D" id="1.10.8.60">
    <property type="match status" value="1"/>
</dbReference>
<organism evidence="8 9">
    <name type="scientific">Desulfoluna butyratoxydans</name>
    <dbReference type="NCBI Taxonomy" id="231438"/>
    <lineage>
        <taxon>Bacteria</taxon>
        <taxon>Pseudomonadati</taxon>
        <taxon>Thermodesulfobacteriota</taxon>
        <taxon>Desulfobacteria</taxon>
        <taxon>Desulfobacterales</taxon>
        <taxon>Desulfolunaceae</taxon>
        <taxon>Desulfoluna</taxon>
    </lineage>
</organism>
<dbReference type="Pfam" id="PF25601">
    <property type="entry name" value="AAA_lid_14"/>
    <property type="match status" value="1"/>
</dbReference>
<dbReference type="Proteomes" id="UP000507962">
    <property type="component" value="Unassembled WGS sequence"/>
</dbReference>
<keyword evidence="9" id="KW-1185">Reference proteome</keyword>
<dbReference type="GO" id="GO:0005524">
    <property type="term" value="F:ATP binding"/>
    <property type="evidence" value="ECO:0007669"/>
    <property type="project" value="UniProtKB-KW"/>
</dbReference>
<dbReference type="EMBL" id="CAADHO010000004">
    <property type="protein sequence ID" value="VFQ44936.1"/>
    <property type="molecule type" value="Genomic_DNA"/>
</dbReference>
<keyword evidence="1" id="KW-0547">Nucleotide-binding</keyword>
<feature type="region of interest" description="Disordered" evidence="6">
    <location>
        <begin position="517"/>
        <end position="542"/>
    </location>
</feature>
<dbReference type="GO" id="GO:0003677">
    <property type="term" value="F:DNA binding"/>
    <property type="evidence" value="ECO:0007669"/>
    <property type="project" value="UniProtKB-KW"/>
</dbReference>
<protein>
    <submittedName>
        <fullName evidence="8">Rna polymerase sigma factor 54 interaction domain</fullName>
    </submittedName>
</protein>
<dbReference type="PROSITE" id="PS00676">
    <property type="entry name" value="SIGMA54_INTERACT_2"/>
    <property type="match status" value="1"/>
</dbReference>
<dbReference type="SUPFAM" id="SSF52540">
    <property type="entry name" value="P-loop containing nucleoside triphosphate hydrolases"/>
    <property type="match status" value="1"/>
</dbReference>
<dbReference type="Gene3D" id="3.40.50.300">
    <property type="entry name" value="P-loop containing nucleotide triphosphate hydrolases"/>
    <property type="match status" value="1"/>
</dbReference>
<dbReference type="InterPro" id="IPR058031">
    <property type="entry name" value="AAA_lid_NorR"/>
</dbReference>
<evidence type="ECO:0000256" key="1">
    <source>
        <dbReference type="ARBA" id="ARBA00022741"/>
    </source>
</evidence>
<feature type="compositionally biased region" description="Basic and acidic residues" evidence="6">
    <location>
        <begin position="522"/>
        <end position="535"/>
    </location>
</feature>
<keyword evidence="4" id="KW-0238">DNA-binding</keyword>
<dbReference type="FunFam" id="3.40.50.300:FF:000006">
    <property type="entry name" value="DNA-binding transcriptional regulator NtrC"/>
    <property type="match status" value="1"/>
</dbReference>
<dbReference type="PROSITE" id="PS50045">
    <property type="entry name" value="SIGMA54_INTERACT_4"/>
    <property type="match status" value="1"/>
</dbReference>
<keyword evidence="2" id="KW-0067">ATP-binding</keyword>
<dbReference type="GO" id="GO:0006355">
    <property type="term" value="P:regulation of DNA-templated transcription"/>
    <property type="evidence" value="ECO:0007669"/>
    <property type="project" value="InterPro"/>
</dbReference>
<dbReference type="Pfam" id="PF00158">
    <property type="entry name" value="Sigma54_activat"/>
    <property type="match status" value="1"/>
</dbReference>
<dbReference type="CDD" id="cd00009">
    <property type="entry name" value="AAA"/>
    <property type="match status" value="1"/>
</dbReference>
<evidence type="ECO:0000256" key="2">
    <source>
        <dbReference type="ARBA" id="ARBA00022840"/>
    </source>
</evidence>
<gene>
    <name evidence="8" type="ORF">MSL71_25930</name>
</gene>
<evidence type="ECO:0000256" key="6">
    <source>
        <dbReference type="SAM" id="MobiDB-lite"/>
    </source>
</evidence>
<dbReference type="PROSITE" id="PS00688">
    <property type="entry name" value="SIGMA54_INTERACT_3"/>
    <property type="match status" value="1"/>
</dbReference>
<dbReference type="InterPro" id="IPR025662">
    <property type="entry name" value="Sigma_54_int_dom_ATP-bd_1"/>
</dbReference>
<evidence type="ECO:0000256" key="3">
    <source>
        <dbReference type="ARBA" id="ARBA00023015"/>
    </source>
</evidence>
<evidence type="ECO:0000313" key="9">
    <source>
        <dbReference type="Proteomes" id="UP000507962"/>
    </source>
</evidence>
<dbReference type="Gene3D" id="1.10.10.60">
    <property type="entry name" value="Homeodomain-like"/>
    <property type="match status" value="1"/>
</dbReference>
<proteinExistence type="predicted"/>
<dbReference type="InterPro" id="IPR025944">
    <property type="entry name" value="Sigma_54_int_dom_CS"/>
</dbReference>
<reference evidence="8 9" key="1">
    <citation type="submission" date="2019-03" db="EMBL/GenBank/DDBJ databases">
        <authorList>
            <person name="Nijsse B."/>
        </authorList>
    </citation>
    <scope>NUCLEOTIDE SEQUENCE [LARGE SCALE GENOMIC DNA]</scope>
    <source>
        <strain evidence="8">Desulfoluna butyratoxydans MSL71</strain>
    </source>
</reference>
<evidence type="ECO:0000259" key="7">
    <source>
        <dbReference type="PROSITE" id="PS50045"/>
    </source>
</evidence>
<dbReference type="InterPro" id="IPR002078">
    <property type="entry name" value="Sigma_54_int"/>
</dbReference>
<dbReference type="InterPro" id="IPR003593">
    <property type="entry name" value="AAA+_ATPase"/>
</dbReference>
<evidence type="ECO:0000313" key="8">
    <source>
        <dbReference type="EMBL" id="VFQ44936.1"/>
    </source>
</evidence>
<dbReference type="PANTHER" id="PTHR32071:SF117">
    <property type="entry name" value="PTS-DEPENDENT DIHYDROXYACETONE KINASE OPERON REGULATORY PROTEIN-RELATED"/>
    <property type="match status" value="1"/>
</dbReference>
<evidence type="ECO:0000256" key="4">
    <source>
        <dbReference type="ARBA" id="ARBA00023125"/>
    </source>
</evidence>
<accession>A0A4U8YLU1</accession>
<dbReference type="AlphaFoldDB" id="A0A4U8YLU1"/>
<sequence length="542" mass="60176">MTQDESRLVRDITQCLYSSLEIDKSLHETLLLLKEFLPLDLVHVFVLDTSAQTMRYLAEATVKRGRLIDEHIQLSWDHFKEIRDQAHGVVRILESADSPMLRSIHAHFLSHVEKPLYSRKNDFSVVTMGFDIVPPLVGGFGMVVGGDHAYGARDVALMKLIRRPLIGAVLNLLHHRDLVCENERLSSEKKQLEHRLGHNGDGQVIGVDSGLREVSAMVNQVAALDSPVLILGETGTGKEVVANAIHRASGRSRGPMVRVNCGAIAEGLLDSELFGHEKGAFTGATRLKRGYFEQADGGTIFLDEIGELPPAAQVKLLRVLQTLEFNRVGGSWPVSVDVRVVVATNRDLFAMVKEKRFREDLWFRLNVFPIRVPPLRARKQDIPELATCFVARKSRELNMEPAPGLTESAVRQLTAYDWPGNIRELQNVIERALIVGRGRHLSFDNLVWEPRASLSETRLPDNAVEGFPSMDEAVRNHIHAALSLSRCKVEGPGGAAELLGMNPSTLRSRMKKLGVGVRKKIDKAGETGKTGDRGNRGNRGKR</sequence>
<dbReference type="InterPro" id="IPR025943">
    <property type="entry name" value="Sigma_54_int_dom_ATP-bd_2"/>
</dbReference>
<feature type="domain" description="Sigma-54 factor interaction" evidence="7">
    <location>
        <begin position="204"/>
        <end position="434"/>
    </location>
</feature>
<dbReference type="PANTHER" id="PTHR32071">
    <property type="entry name" value="TRANSCRIPTIONAL REGULATORY PROTEIN"/>
    <property type="match status" value="1"/>
</dbReference>
<dbReference type="SMART" id="SM00382">
    <property type="entry name" value="AAA"/>
    <property type="match status" value="1"/>
</dbReference>
<keyword evidence="5" id="KW-0804">Transcription</keyword>
<dbReference type="InterPro" id="IPR027417">
    <property type="entry name" value="P-loop_NTPase"/>
</dbReference>
<name>A0A4U8YLU1_9BACT</name>
<dbReference type="RefSeq" id="WP_180140962.1">
    <property type="nucleotide sequence ID" value="NZ_CAADHO010000004.1"/>
</dbReference>
<keyword evidence="3" id="KW-0805">Transcription regulation</keyword>